<evidence type="ECO:0000256" key="4">
    <source>
        <dbReference type="ARBA" id="ARBA00022771"/>
    </source>
</evidence>
<evidence type="ECO:0000256" key="5">
    <source>
        <dbReference type="ARBA" id="ARBA00022833"/>
    </source>
</evidence>
<dbReference type="VEuPathDB" id="VectorBase:LLOJ004152"/>
<dbReference type="Proteomes" id="UP000092461">
    <property type="component" value="Unassembled WGS sequence"/>
</dbReference>
<organism evidence="11 12">
    <name type="scientific">Lutzomyia longipalpis</name>
    <name type="common">Sand fly</name>
    <dbReference type="NCBI Taxonomy" id="7200"/>
    <lineage>
        <taxon>Eukaryota</taxon>
        <taxon>Metazoa</taxon>
        <taxon>Ecdysozoa</taxon>
        <taxon>Arthropoda</taxon>
        <taxon>Hexapoda</taxon>
        <taxon>Insecta</taxon>
        <taxon>Pterygota</taxon>
        <taxon>Neoptera</taxon>
        <taxon>Endopterygota</taxon>
        <taxon>Diptera</taxon>
        <taxon>Nematocera</taxon>
        <taxon>Psychodoidea</taxon>
        <taxon>Psychodidae</taxon>
        <taxon>Lutzomyia</taxon>
        <taxon>Lutzomyia</taxon>
    </lineage>
</organism>
<keyword evidence="12" id="KW-1185">Reference proteome</keyword>
<reference evidence="11" key="1">
    <citation type="submission" date="2020-05" db="UniProtKB">
        <authorList>
            <consortium name="EnsemblMetazoa"/>
        </authorList>
    </citation>
    <scope>IDENTIFICATION</scope>
    <source>
        <strain evidence="11">Jacobina</strain>
    </source>
</reference>
<dbReference type="AlphaFoldDB" id="A0A1B0CI90"/>
<feature type="domain" description="C2H2-type" evidence="10">
    <location>
        <begin position="288"/>
        <end position="315"/>
    </location>
</feature>
<keyword evidence="6" id="KW-0805">Transcription regulation</keyword>
<keyword evidence="7" id="KW-0804">Transcription</keyword>
<accession>A0A1B0CI90</accession>
<dbReference type="FunFam" id="3.30.160.60:FF:000100">
    <property type="entry name" value="Zinc finger 45-like"/>
    <property type="match status" value="1"/>
</dbReference>
<comment type="subcellular location">
    <subcellularLocation>
        <location evidence="1">Nucleus</location>
    </subcellularLocation>
</comment>
<dbReference type="PROSITE" id="PS00028">
    <property type="entry name" value="ZINC_FINGER_C2H2_1"/>
    <property type="match status" value="5"/>
</dbReference>
<evidence type="ECO:0000256" key="3">
    <source>
        <dbReference type="ARBA" id="ARBA00022737"/>
    </source>
</evidence>
<dbReference type="Pfam" id="PF00096">
    <property type="entry name" value="zf-C2H2"/>
    <property type="match status" value="4"/>
</dbReference>
<dbReference type="InterPro" id="IPR036236">
    <property type="entry name" value="Znf_C2H2_sf"/>
</dbReference>
<evidence type="ECO:0000313" key="11">
    <source>
        <dbReference type="EnsemblMetazoa" id="LLOJ004152-PA"/>
    </source>
</evidence>
<keyword evidence="2" id="KW-0479">Metal-binding</keyword>
<evidence type="ECO:0000256" key="7">
    <source>
        <dbReference type="ARBA" id="ARBA00023163"/>
    </source>
</evidence>
<dbReference type="EnsemblMetazoa" id="LLOJ004152-RA">
    <property type="protein sequence ID" value="LLOJ004152-PA"/>
    <property type="gene ID" value="LLOJ004152"/>
</dbReference>
<dbReference type="PROSITE" id="PS50157">
    <property type="entry name" value="ZINC_FINGER_C2H2_2"/>
    <property type="match status" value="5"/>
</dbReference>
<feature type="domain" description="C2H2-type" evidence="10">
    <location>
        <begin position="316"/>
        <end position="343"/>
    </location>
</feature>
<dbReference type="EMBL" id="AJWK01013105">
    <property type="status" value="NOT_ANNOTATED_CDS"/>
    <property type="molecule type" value="Genomic_DNA"/>
</dbReference>
<dbReference type="GO" id="GO:0008270">
    <property type="term" value="F:zinc ion binding"/>
    <property type="evidence" value="ECO:0007669"/>
    <property type="project" value="UniProtKB-KW"/>
</dbReference>
<evidence type="ECO:0000256" key="6">
    <source>
        <dbReference type="ARBA" id="ARBA00023015"/>
    </source>
</evidence>
<sequence length="386" mass="44521">MEEFTRKCFVCSTETVNYWRNIYTLLTKHTNTPIYKLLERITGMEFLELEMEDSNTVICNECFLKINEYELAVETVQKLENEFISLLNRTGSDRDLIVEMIKDTDADPQVCLPDNLFLDGSESSTMHKKRDRPRKLRSVEEIVMTTKIEAEDEKLFQEGLDFIGTVETFTAIKEAEEVGPQIVQAVPKSTRESSRIKGLRKVEYKTNSQNLEDKRVPERVKKTPARKPISPVKCSKCSKEFLAKSEYKLHLKTHEDDHKVICYICGSTYKSKSALVIHMGMHDGVSPFECTICNKKFTQKGALVRHMPIHAGERPYQCDKCGKRFKHYSSFHMHQLSHDDIRTKKCPICGLKLRSNSHLNRHMRVHSGEKPYACPICGQKVCSEVN</sequence>
<dbReference type="Gene3D" id="3.30.160.60">
    <property type="entry name" value="Classic Zinc Finger"/>
    <property type="match status" value="5"/>
</dbReference>
<evidence type="ECO:0000313" key="12">
    <source>
        <dbReference type="Proteomes" id="UP000092461"/>
    </source>
</evidence>
<keyword evidence="5" id="KW-0862">Zinc</keyword>
<protein>
    <recommendedName>
        <fullName evidence="10">C2H2-type domain-containing protein</fullName>
    </recommendedName>
</protein>
<feature type="domain" description="C2H2-type" evidence="10">
    <location>
        <begin position="260"/>
        <end position="287"/>
    </location>
</feature>
<dbReference type="InterPro" id="IPR013087">
    <property type="entry name" value="Znf_C2H2_type"/>
</dbReference>
<dbReference type="EMBL" id="AJWK01013106">
    <property type="status" value="NOT_ANNOTATED_CDS"/>
    <property type="molecule type" value="Genomic_DNA"/>
</dbReference>
<evidence type="ECO:0000256" key="8">
    <source>
        <dbReference type="ARBA" id="ARBA00023242"/>
    </source>
</evidence>
<dbReference type="SUPFAM" id="SSF57667">
    <property type="entry name" value="beta-beta-alpha zinc fingers"/>
    <property type="match status" value="3"/>
</dbReference>
<feature type="domain" description="C2H2-type" evidence="10">
    <location>
        <begin position="344"/>
        <end position="371"/>
    </location>
</feature>
<dbReference type="InterPro" id="IPR050636">
    <property type="entry name" value="C2H2-ZF_domain-containing"/>
</dbReference>
<evidence type="ECO:0000259" key="10">
    <source>
        <dbReference type="PROSITE" id="PS50157"/>
    </source>
</evidence>
<evidence type="ECO:0000256" key="2">
    <source>
        <dbReference type="ARBA" id="ARBA00022723"/>
    </source>
</evidence>
<dbReference type="PANTHER" id="PTHR47772">
    <property type="entry name" value="ZINC FINGER PROTEIN 200"/>
    <property type="match status" value="1"/>
</dbReference>
<dbReference type="PANTHER" id="PTHR47772:SF13">
    <property type="entry name" value="GASTRULA ZINC FINGER PROTEIN XLCGF49.1-LIKE-RELATED"/>
    <property type="match status" value="1"/>
</dbReference>
<keyword evidence="3" id="KW-0677">Repeat</keyword>
<feature type="domain" description="C2H2-type" evidence="10">
    <location>
        <begin position="232"/>
        <end position="259"/>
    </location>
</feature>
<keyword evidence="8" id="KW-0539">Nucleus</keyword>
<dbReference type="FunFam" id="3.30.160.60:FF:000264">
    <property type="entry name" value="Zinc finger protein 236"/>
    <property type="match status" value="1"/>
</dbReference>
<name>A0A1B0CI90_LUTLO</name>
<dbReference type="GO" id="GO:0005634">
    <property type="term" value="C:nucleus"/>
    <property type="evidence" value="ECO:0007669"/>
    <property type="project" value="UniProtKB-SubCell"/>
</dbReference>
<evidence type="ECO:0000256" key="1">
    <source>
        <dbReference type="ARBA" id="ARBA00004123"/>
    </source>
</evidence>
<dbReference type="VEuPathDB" id="VectorBase:LLONM1_002887"/>
<proteinExistence type="predicted"/>
<dbReference type="SMART" id="SM00355">
    <property type="entry name" value="ZnF_C2H2"/>
    <property type="match status" value="5"/>
</dbReference>
<evidence type="ECO:0000256" key="9">
    <source>
        <dbReference type="PROSITE-ProRule" id="PRU00042"/>
    </source>
</evidence>
<keyword evidence="4 9" id="KW-0863">Zinc-finger</keyword>